<dbReference type="PANTHER" id="PTHR43005:SF1">
    <property type="entry name" value="SPERMIDINE_PUTRESCINE TRANSPORT SYSTEM PERMEASE PROTEIN"/>
    <property type="match status" value="1"/>
</dbReference>
<evidence type="ECO:0000259" key="8">
    <source>
        <dbReference type="PROSITE" id="PS50928"/>
    </source>
</evidence>
<dbReference type="Pfam" id="PF00528">
    <property type="entry name" value="BPD_transp_1"/>
    <property type="match status" value="1"/>
</dbReference>
<dbReference type="RefSeq" id="WP_281812626.1">
    <property type="nucleotide sequence ID" value="NZ_BRLB01000001.1"/>
</dbReference>
<accession>A0A9W5Y7M5</accession>
<dbReference type="AlphaFoldDB" id="A0A9W5Y7M5"/>
<feature type="transmembrane region" description="Helical" evidence="7">
    <location>
        <begin position="116"/>
        <end position="139"/>
    </location>
</feature>
<keyword evidence="5 7" id="KW-1133">Transmembrane helix</keyword>
<evidence type="ECO:0000256" key="4">
    <source>
        <dbReference type="ARBA" id="ARBA00022692"/>
    </source>
</evidence>
<dbReference type="EMBL" id="BRLB01000001">
    <property type="protein sequence ID" value="GKX28402.1"/>
    <property type="molecule type" value="Genomic_DNA"/>
</dbReference>
<evidence type="ECO:0000256" key="7">
    <source>
        <dbReference type="RuleBase" id="RU363032"/>
    </source>
</evidence>
<feature type="transmembrane region" description="Helical" evidence="7">
    <location>
        <begin position="85"/>
        <end position="104"/>
    </location>
</feature>
<evidence type="ECO:0000256" key="2">
    <source>
        <dbReference type="ARBA" id="ARBA00022448"/>
    </source>
</evidence>
<reference evidence="9" key="1">
    <citation type="submission" date="2022-06" db="EMBL/GenBank/DDBJ databases">
        <title>Vallitalea longa sp. nov., an anaerobic bacterium isolated from marine sediment.</title>
        <authorList>
            <person name="Hirano S."/>
            <person name="Terahara T."/>
            <person name="Mori K."/>
            <person name="Hamada M."/>
            <person name="Matsumoto R."/>
            <person name="Kobayashi T."/>
        </authorList>
    </citation>
    <scope>NUCLEOTIDE SEQUENCE</scope>
    <source>
        <strain evidence="9">SH18-1</strain>
    </source>
</reference>
<dbReference type="PANTHER" id="PTHR43005">
    <property type="entry name" value="BLR7065 PROTEIN"/>
    <property type="match status" value="1"/>
</dbReference>
<keyword evidence="2 7" id="KW-0813">Transport</keyword>
<dbReference type="PROSITE" id="PS50928">
    <property type="entry name" value="ABC_TM1"/>
    <property type="match status" value="1"/>
</dbReference>
<gene>
    <name evidence="9" type="ORF">SH1V18_08820</name>
</gene>
<organism evidence="9 10">
    <name type="scientific">Vallitalea longa</name>
    <dbReference type="NCBI Taxonomy" id="2936439"/>
    <lineage>
        <taxon>Bacteria</taxon>
        <taxon>Bacillati</taxon>
        <taxon>Bacillota</taxon>
        <taxon>Clostridia</taxon>
        <taxon>Lachnospirales</taxon>
        <taxon>Vallitaleaceae</taxon>
        <taxon>Vallitalea</taxon>
    </lineage>
</organism>
<evidence type="ECO:0000256" key="6">
    <source>
        <dbReference type="ARBA" id="ARBA00023136"/>
    </source>
</evidence>
<comment type="caution">
    <text evidence="9">The sequence shown here is derived from an EMBL/GenBank/DDBJ whole genome shotgun (WGS) entry which is preliminary data.</text>
</comment>
<protein>
    <submittedName>
        <fullName evidence="9">ABC transporter permease</fullName>
    </submittedName>
</protein>
<evidence type="ECO:0000256" key="3">
    <source>
        <dbReference type="ARBA" id="ARBA00022475"/>
    </source>
</evidence>
<dbReference type="Gene3D" id="1.10.3720.10">
    <property type="entry name" value="MetI-like"/>
    <property type="match status" value="1"/>
</dbReference>
<keyword evidence="6 7" id="KW-0472">Membrane</keyword>
<feature type="transmembrane region" description="Helical" evidence="7">
    <location>
        <begin position="174"/>
        <end position="196"/>
    </location>
</feature>
<comment type="similarity">
    <text evidence="7">Belongs to the binding-protein-dependent transport system permease family.</text>
</comment>
<dbReference type="CDD" id="cd06261">
    <property type="entry name" value="TM_PBP2"/>
    <property type="match status" value="1"/>
</dbReference>
<dbReference type="GO" id="GO:0005886">
    <property type="term" value="C:plasma membrane"/>
    <property type="evidence" value="ECO:0007669"/>
    <property type="project" value="UniProtKB-SubCell"/>
</dbReference>
<dbReference type="Proteomes" id="UP001144256">
    <property type="component" value="Unassembled WGS sequence"/>
</dbReference>
<keyword evidence="3" id="KW-1003">Cell membrane</keyword>
<feature type="transmembrane region" description="Helical" evidence="7">
    <location>
        <begin position="231"/>
        <end position="254"/>
    </location>
</feature>
<evidence type="ECO:0000256" key="5">
    <source>
        <dbReference type="ARBA" id="ARBA00022989"/>
    </source>
</evidence>
<feature type="domain" description="ABC transmembrane type-1" evidence="8">
    <location>
        <begin position="81"/>
        <end position="300"/>
    </location>
</feature>
<evidence type="ECO:0000256" key="1">
    <source>
        <dbReference type="ARBA" id="ARBA00004651"/>
    </source>
</evidence>
<dbReference type="SUPFAM" id="SSF161098">
    <property type="entry name" value="MetI-like"/>
    <property type="match status" value="1"/>
</dbReference>
<dbReference type="InterPro" id="IPR035906">
    <property type="entry name" value="MetI-like_sf"/>
</dbReference>
<evidence type="ECO:0000313" key="10">
    <source>
        <dbReference type="Proteomes" id="UP001144256"/>
    </source>
</evidence>
<evidence type="ECO:0000313" key="9">
    <source>
        <dbReference type="EMBL" id="GKX28402.1"/>
    </source>
</evidence>
<feature type="transmembrane region" description="Helical" evidence="7">
    <location>
        <begin position="21"/>
        <end position="52"/>
    </location>
</feature>
<sequence>MKNRSINRRKSKRKLSNIKESPYIFILPYGVLFVILIVLPVLVAIGLSFTYFNTIEMPKFVGFKNYIDLLTGDSVFLQHGISNTLMYSLIVGPIGYLLAFLLAWMLSQVPHRIRTIYTVIIYSPSITGPIMMSVVWKVIFSGDQTGYLNYWLMKLQLINEPIQWLQSPEHLMPIMIFIGLWGSMGVGFLAMLAGLLNIDKTLYEAAYIDGIRNRWQEVFYITIPSMKPQMLFGAVMAIIGTFNASGMAATLSGGTPPPQYAGWMIVDHANDYGFIRYEMGYASAITVVLLIIVVIFNKISYKLFGDN</sequence>
<dbReference type="InterPro" id="IPR000515">
    <property type="entry name" value="MetI-like"/>
</dbReference>
<dbReference type="GO" id="GO:0055085">
    <property type="term" value="P:transmembrane transport"/>
    <property type="evidence" value="ECO:0007669"/>
    <property type="project" value="InterPro"/>
</dbReference>
<keyword evidence="4 7" id="KW-0812">Transmembrane</keyword>
<name>A0A9W5Y7M5_9FIRM</name>
<feature type="transmembrane region" description="Helical" evidence="7">
    <location>
        <begin position="274"/>
        <end position="296"/>
    </location>
</feature>
<keyword evidence="10" id="KW-1185">Reference proteome</keyword>
<proteinExistence type="inferred from homology"/>
<comment type="subcellular location">
    <subcellularLocation>
        <location evidence="1 7">Cell membrane</location>
        <topology evidence="1 7">Multi-pass membrane protein</topology>
    </subcellularLocation>
</comment>